<feature type="domain" description="FAD-binding PCMH-type" evidence="18">
    <location>
        <begin position="23"/>
        <end position="194"/>
    </location>
</feature>
<comment type="caution">
    <text evidence="19">The sequence shown here is derived from an EMBL/GenBank/DDBJ whole genome shotgun (WGS) entry which is preliminary data.</text>
</comment>
<comment type="pathway">
    <text evidence="3 17">Cofactor biosynthesis; L-ascorbate biosynthesis via UDP-alpha-D-glucuronate pathway; L-ascorbate from UDP-alpha-D-glucuronate: step 4/4.</text>
</comment>
<dbReference type="EMBL" id="BLXT01002372">
    <property type="protein sequence ID" value="GFN93827.1"/>
    <property type="molecule type" value="Genomic_DNA"/>
</dbReference>
<dbReference type="PROSITE" id="PS00862">
    <property type="entry name" value="OX2_COVAL_FAD"/>
    <property type="match status" value="1"/>
</dbReference>
<dbReference type="Pfam" id="PF01565">
    <property type="entry name" value="FAD_binding_4"/>
    <property type="match status" value="1"/>
</dbReference>
<dbReference type="InterPro" id="IPR007173">
    <property type="entry name" value="ALO_C"/>
</dbReference>
<evidence type="ECO:0000256" key="11">
    <source>
        <dbReference type="ARBA" id="ARBA00022827"/>
    </source>
</evidence>
<evidence type="ECO:0000256" key="9">
    <source>
        <dbReference type="ARBA" id="ARBA00022692"/>
    </source>
</evidence>
<comment type="subcellular location">
    <subcellularLocation>
        <location evidence="17">Microsome membrane</location>
        <topology evidence="17">Single-pass membrane protein</topology>
    </subcellularLocation>
    <subcellularLocation>
        <location evidence="17">Endoplasmic reticulum membrane</location>
        <topology evidence="17">Single-pass membrane protein</topology>
    </subcellularLocation>
</comment>
<evidence type="ECO:0000256" key="17">
    <source>
        <dbReference type="RuleBase" id="RU367158"/>
    </source>
</evidence>
<dbReference type="Gene3D" id="1.10.45.10">
    <property type="entry name" value="Vanillyl-alcohol Oxidase, Chain A, domain 4"/>
    <property type="match status" value="1"/>
</dbReference>
<keyword evidence="13" id="KW-1133">Transmembrane helix</keyword>
<evidence type="ECO:0000256" key="7">
    <source>
        <dbReference type="ARBA" id="ARBA00022630"/>
    </source>
</evidence>
<dbReference type="Gene3D" id="3.30.70.2520">
    <property type="match status" value="1"/>
</dbReference>
<comment type="catalytic activity">
    <reaction evidence="16 17">
        <text>L-gulono-1,4-lactone + O2 = L-ascorbate + H2O2 + H(+)</text>
        <dbReference type="Rhea" id="RHEA:32363"/>
        <dbReference type="ChEBI" id="CHEBI:15378"/>
        <dbReference type="ChEBI" id="CHEBI:15379"/>
        <dbReference type="ChEBI" id="CHEBI:16240"/>
        <dbReference type="ChEBI" id="CHEBI:17587"/>
        <dbReference type="ChEBI" id="CHEBI:38290"/>
        <dbReference type="EC" id="1.1.3.8"/>
    </reaction>
</comment>
<evidence type="ECO:0000256" key="2">
    <source>
        <dbReference type="ARBA" id="ARBA00003303"/>
    </source>
</evidence>
<dbReference type="InterPro" id="IPR006094">
    <property type="entry name" value="Oxid_FAD_bind_N"/>
</dbReference>
<reference evidence="19 20" key="1">
    <citation type="journal article" date="2021" name="Elife">
        <title>Chloroplast acquisition without the gene transfer in kleptoplastic sea slugs, Plakobranchus ocellatus.</title>
        <authorList>
            <person name="Maeda T."/>
            <person name="Takahashi S."/>
            <person name="Yoshida T."/>
            <person name="Shimamura S."/>
            <person name="Takaki Y."/>
            <person name="Nagai Y."/>
            <person name="Toyoda A."/>
            <person name="Suzuki Y."/>
            <person name="Arimoto A."/>
            <person name="Ishii H."/>
            <person name="Satoh N."/>
            <person name="Nishiyama T."/>
            <person name="Hasebe M."/>
            <person name="Maruyama T."/>
            <person name="Minagawa J."/>
            <person name="Obokata J."/>
            <person name="Shigenobu S."/>
        </authorList>
    </citation>
    <scope>NUCLEOTIDE SEQUENCE [LARGE SCALE GENOMIC DNA]</scope>
</reference>
<dbReference type="Proteomes" id="UP000735302">
    <property type="component" value="Unassembled WGS sequence"/>
</dbReference>
<keyword evidence="9" id="KW-0812">Transmembrane</keyword>
<dbReference type="InterPro" id="IPR010031">
    <property type="entry name" value="FAD_lactone_oxidase-like"/>
</dbReference>
<dbReference type="GO" id="GO:0050105">
    <property type="term" value="F:L-gulonolactone oxidase activity"/>
    <property type="evidence" value="ECO:0007669"/>
    <property type="project" value="UniProtKB-EC"/>
</dbReference>
<keyword evidence="14 17" id="KW-0560">Oxidoreductase</keyword>
<name>A0AAV3ZGA6_9GAST</name>
<evidence type="ECO:0000256" key="8">
    <source>
        <dbReference type="ARBA" id="ARBA00022644"/>
    </source>
</evidence>
<comment type="similarity">
    <text evidence="4 17">Belongs to the oxygen-dependent FAD-linked oxidoreductase family.</text>
</comment>
<dbReference type="InterPro" id="IPR006093">
    <property type="entry name" value="Oxy_OxRdtase_FAD_BS"/>
</dbReference>
<dbReference type="InterPro" id="IPR036318">
    <property type="entry name" value="FAD-bd_PCMH-like_sf"/>
</dbReference>
<dbReference type="InterPro" id="IPR016167">
    <property type="entry name" value="FAD-bd_PCMH_sub1"/>
</dbReference>
<evidence type="ECO:0000256" key="15">
    <source>
        <dbReference type="ARBA" id="ARBA00023136"/>
    </source>
</evidence>
<comment type="cofactor">
    <cofactor evidence="1 17">
        <name>FAD</name>
        <dbReference type="ChEBI" id="CHEBI:57692"/>
    </cofactor>
</comment>
<evidence type="ECO:0000313" key="20">
    <source>
        <dbReference type="Proteomes" id="UP000735302"/>
    </source>
</evidence>
<dbReference type="PROSITE" id="PS51387">
    <property type="entry name" value="FAD_PCMH"/>
    <property type="match status" value="1"/>
</dbReference>
<accession>A0AAV3ZGA6</accession>
<dbReference type="EC" id="1.1.3.8" evidence="5 17"/>
<keyword evidence="11 17" id="KW-0274">FAD</keyword>
<keyword evidence="12 17" id="KW-0492">Microsome</keyword>
<evidence type="ECO:0000256" key="13">
    <source>
        <dbReference type="ARBA" id="ARBA00022989"/>
    </source>
</evidence>
<organism evidence="19 20">
    <name type="scientific">Plakobranchus ocellatus</name>
    <dbReference type="NCBI Taxonomy" id="259542"/>
    <lineage>
        <taxon>Eukaryota</taxon>
        <taxon>Metazoa</taxon>
        <taxon>Spiralia</taxon>
        <taxon>Lophotrochozoa</taxon>
        <taxon>Mollusca</taxon>
        <taxon>Gastropoda</taxon>
        <taxon>Heterobranchia</taxon>
        <taxon>Euthyneura</taxon>
        <taxon>Panpulmonata</taxon>
        <taxon>Sacoglossa</taxon>
        <taxon>Placobranchoidea</taxon>
        <taxon>Plakobranchidae</taxon>
        <taxon>Plakobranchus</taxon>
    </lineage>
</organism>
<evidence type="ECO:0000259" key="18">
    <source>
        <dbReference type="PROSITE" id="PS51387"/>
    </source>
</evidence>
<sequence length="455" mass="52054">MSSTGVRTLGKSGKHFSNWAKTYSCTPELYFEPETTEEIRQILEFAQEKGKKVKTVGCGHSPSDLACTTDFMISLVRYNKVLKVDKDKLQVTVQGGCQIEDLNETVLPANGMGFSTQGTVSQLTAAGVISTGTHGSGANFYNMSAYVVDLEIMLASGEIMRVSQTENAELLPMVCLSLGSLGVILSITFQCERAFNLHCKQYPNTVQNVLENLDTYVTSCDHFRMFWYPHTDSVVCFSSNRTKEDANAKASWFWEVLVGYHLLQILLWISSFFPKLIPVINRLHFSLFANHESEKIARSDHIFNFDCLFQQYVMEWAIPREKTGSVILELKQWVEKNQFPAHLPVELRFVKGDNIYLSPCYKQDSCYINIIMYRPFNKFIPHESYWTAYQNIVAKHGGRPHWAKDHKFTGTEFQSIYPKWKEFCEARDKLDPHGMFLNSNLERVFGMKPSNSYII</sequence>
<dbReference type="Gene3D" id="3.30.465.10">
    <property type="match status" value="1"/>
</dbReference>
<keyword evidence="10 17" id="KW-0256">Endoplasmic reticulum</keyword>
<dbReference type="Gene3D" id="3.30.43.10">
    <property type="entry name" value="Uridine Diphospho-n-acetylenolpyruvylglucosamine Reductase, domain 2"/>
    <property type="match status" value="1"/>
</dbReference>
<dbReference type="InterPro" id="IPR030654">
    <property type="entry name" value="Sugar_lactone_oxidase"/>
</dbReference>
<proteinExistence type="inferred from homology"/>
<evidence type="ECO:0000256" key="5">
    <source>
        <dbReference type="ARBA" id="ARBA00013121"/>
    </source>
</evidence>
<dbReference type="NCBIfam" id="TIGR01678">
    <property type="entry name" value="FAD_lactone_ox"/>
    <property type="match status" value="1"/>
</dbReference>
<evidence type="ECO:0000256" key="3">
    <source>
        <dbReference type="ARBA" id="ARBA00004764"/>
    </source>
</evidence>
<evidence type="ECO:0000256" key="16">
    <source>
        <dbReference type="ARBA" id="ARBA00048083"/>
    </source>
</evidence>
<keyword evidence="15" id="KW-0472">Membrane</keyword>
<dbReference type="SUPFAM" id="SSF56176">
    <property type="entry name" value="FAD-binding/transporter-associated domain-like"/>
    <property type="match status" value="1"/>
</dbReference>
<dbReference type="GO" id="GO:0071949">
    <property type="term" value="F:FAD binding"/>
    <property type="evidence" value="ECO:0007669"/>
    <property type="project" value="UniProtKB-UniRule"/>
</dbReference>
<dbReference type="GO" id="GO:0005789">
    <property type="term" value="C:endoplasmic reticulum membrane"/>
    <property type="evidence" value="ECO:0007669"/>
    <property type="project" value="UniProtKB-SubCell"/>
</dbReference>
<dbReference type="PANTHER" id="PTHR43762:SF8">
    <property type="entry name" value="L-GULONOLACTONE OXIDASE"/>
    <property type="match status" value="1"/>
</dbReference>
<dbReference type="Pfam" id="PF04030">
    <property type="entry name" value="ALO"/>
    <property type="match status" value="1"/>
</dbReference>
<gene>
    <name evidence="19" type="ORF">PoB_002033300</name>
</gene>
<evidence type="ECO:0000256" key="10">
    <source>
        <dbReference type="ARBA" id="ARBA00022824"/>
    </source>
</evidence>
<evidence type="ECO:0000313" key="19">
    <source>
        <dbReference type="EMBL" id="GFN93827.1"/>
    </source>
</evidence>
<dbReference type="GO" id="GO:0003885">
    <property type="term" value="F:D-arabinono-1,4-lactone oxidase activity"/>
    <property type="evidence" value="ECO:0007669"/>
    <property type="project" value="UniProtKB-UniRule"/>
</dbReference>
<keyword evidence="20" id="KW-1185">Reference proteome</keyword>
<dbReference type="AlphaFoldDB" id="A0AAV3ZGA6"/>
<evidence type="ECO:0000256" key="6">
    <source>
        <dbReference type="ARBA" id="ARBA00017520"/>
    </source>
</evidence>
<keyword evidence="8 17" id="KW-0060">Ascorbate biosynthesis</keyword>
<comment type="function">
    <text evidence="2 17">Oxidizes L-gulono-1,4-lactone to hydrogen peroxide and L-xylo-hexulonolactone which spontaneously isomerizes to L-ascorbate.</text>
</comment>
<keyword evidence="7 17" id="KW-0285">Flavoprotein</keyword>
<dbReference type="GO" id="GO:0019853">
    <property type="term" value="P:L-ascorbic acid biosynthetic process"/>
    <property type="evidence" value="ECO:0007669"/>
    <property type="project" value="UniProtKB-KW"/>
</dbReference>
<dbReference type="InterPro" id="IPR016166">
    <property type="entry name" value="FAD-bd_PCMH"/>
</dbReference>
<dbReference type="PIRSF" id="PIRSF000136">
    <property type="entry name" value="LGO_GLO"/>
    <property type="match status" value="1"/>
</dbReference>
<dbReference type="PANTHER" id="PTHR43762">
    <property type="entry name" value="L-GULONOLACTONE OXIDASE"/>
    <property type="match status" value="1"/>
</dbReference>
<protein>
    <recommendedName>
        <fullName evidence="6 17">L-gulonolactone oxidase</fullName>
        <shortName evidence="17">LGO</shortName>
        <ecNumber evidence="5 17">1.1.3.8</ecNumber>
    </recommendedName>
</protein>
<dbReference type="InterPro" id="IPR016169">
    <property type="entry name" value="FAD-bd_PCMH_sub2"/>
</dbReference>
<evidence type="ECO:0000256" key="1">
    <source>
        <dbReference type="ARBA" id="ARBA00001974"/>
    </source>
</evidence>
<evidence type="ECO:0000256" key="12">
    <source>
        <dbReference type="ARBA" id="ARBA00022848"/>
    </source>
</evidence>
<evidence type="ECO:0000256" key="4">
    <source>
        <dbReference type="ARBA" id="ARBA00005466"/>
    </source>
</evidence>
<evidence type="ECO:0000256" key="14">
    <source>
        <dbReference type="ARBA" id="ARBA00023002"/>
    </source>
</evidence>
<dbReference type="InterPro" id="IPR016171">
    <property type="entry name" value="Vanillyl_alc_oxidase_C-sub2"/>
</dbReference>